<organism evidence="2 3">
    <name type="scientific">Pythium insidiosum</name>
    <name type="common">Pythiosis disease agent</name>
    <dbReference type="NCBI Taxonomy" id="114742"/>
    <lineage>
        <taxon>Eukaryota</taxon>
        <taxon>Sar</taxon>
        <taxon>Stramenopiles</taxon>
        <taxon>Oomycota</taxon>
        <taxon>Peronosporomycetes</taxon>
        <taxon>Pythiales</taxon>
        <taxon>Pythiaceae</taxon>
        <taxon>Pythium</taxon>
    </lineage>
</organism>
<comment type="caution">
    <text evidence="2">The sequence shown here is derived from an EMBL/GenBank/DDBJ whole genome shotgun (WGS) entry which is preliminary data.</text>
</comment>
<gene>
    <name evidence="2" type="ORF">P43SY_008419</name>
</gene>
<name>A0AAD5LXB6_PYTIN</name>
<dbReference type="EMBL" id="JAKCXM010000283">
    <property type="protein sequence ID" value="KAJ0396702.1"/>
    <property type="molecule type" value="Genomic_DNA"/>
</dbReference>
<dbReference type="AlphaFoldDB" id="A0AAD5LXB6"/>
<dbReference type="Proteomes" id="UP001209570">
    <property type="component" value="Unassembled WGS sequence"/>
</dbReference>
<feature type="region of interest" description="Disordered" evidence="1">
    <location>
        <begin position="1"/>
        <end position="21"/>
    </location>
</feature>
<feature type="compositionally biased region" description="Basic and acidic residues" evidence="1">
    <location>
        <begin position="9"/>
        <end position="21"/>
    </location>
</feature>
<accession>A0AAD5LXB6</accession>
<evidence type="ECO:0000313" key="2">
    <source>
        <dbReference type="EMBL" id="KAJ0396702.1"/>
    </source>
</evidence>
<sequence length="107" mass="11734">MADKAAQADADKEIGSNKDKAAAPCRQAVIITPNLCGDISAFEKIEDTPPHALFKANGNEEVVKQKGTVVMLLFNEHSKKMEERLLEGVYYTPNASLNIIALDYLQN</sequence>
<reference evidence="2" key="1">
    <citation type="submission" date="2021-12" db="EMBL/GenBank/DDBJ databases">
        <title>Prjna785345.</title>
        <authorList>
            <person name="Rujirawat T."/>
            <person name="Krajaejun T."/>
        </authorList>
    </citation>
    <scope>NUCLEOTIDE SEQUENCE</scope>
    <source>
        <strain evidence="2">Pi057C3</strain>
    </source>
</reference>
<keyword evidence="3" id="KW-1185">Reference proteome</keyword>
<proteinExistence type="predicted"/>
<evidence type="ECO:0000256" key="1">
    <source>
        <dbReference type="SAM" id="MobiDB-lite"/>
    </source>
</evidence>
<protein>
    <submittedName>
        <fullName evidence="2">Uncharacterized protein</fullName>
    </submittedName>
</protein>
<evidence type="ECO:0000313" key="3">
    <source>
        <dbReference type="Proteomes" id="UP001209570"/>
    </source>
</evidence>